<proteinExistence type="predicted"/>
<sequence>MMEKEKPKAGNRMIVVRHTTLERLSHYANIVFLTALLLTGFCVYMGLPYLSYNDAFAIHVLSGAAFVAVNWIVVPYNAIVNGKLAEYWLWPSDIRRLARTLSSFFSGKESPRYTIYDEQGRRFINRLHPVTKLLIYSHYVALFIASFTGLVLYSTTLTVLDTNISGIVLKVLDFVAPTMSLSGLGLARLLHIAAAYWFIIETVIHVGMVQLDPRKFLHIKSMFLTGKEDLMQDSTAEIVNTKED</sequence>
<feature type="transmembrane region" description="Helical" evidence="6">
    <location>
        <begin position="27"/>
        <end position="50"/>
    </location>
</feature>
<gene>
    <name evidence="8" type="primary">vhtC</name>
    <name evidence="8" type="ORF">RCIX885</name>
</gene>
<keyword evidence="9" id="KW-1185">Reference proteome</keyword>
<evidence type="ECO:0000259" key="7">
    <source>
        <dbReference type="Pfam" id="PF01292"/>
    </source>
</evidence>
<accession>Q0W5V5</accession>
<dbReference type="Pfam" id="PF01292">
    <property type="entry name" value="Ni_hydr_CYTB"/>
    <property type="match status" value="1"/>
</dbReference>
<dbReference type="GeneID" id="5144699"/>
<feature type="transmembrane region" description="Helical" evidence="6">
    <location>
        <begin position="56"/>
        <end position="74"/>
    </location>
</feature>
<dbReference type="InterPro" id="IPR016174">
    <property type="entry name" value="Di-haem_cyt_TM"/>
</dbReference>
<reference evidence="8 9" key="1">
    <citation type="journal article" date="2006" name="Science">
        <title>Genome of rice cluster I archaea -- the key methane producers in the rice rhizosphere.</title>
        <authorList>
            <person name="Erkel C."/>
            <person name="Kube M."/>
            <person name="Reinhardt R."/>
            <person name="Liesack W."/>
        </authorList>
    </citation>
    <scope>NUCLEOTIDE SEQUENCE [LARGE SCALE GENOMIC DNA]</scope>
    <source>
        <strain evidence="9">DSM 22066 / NBRC 105507 / MRE50</strain>
    </source>
</reference>
<comment type="subcellular location">
    <subcellularLocation>
        <location evidence="1">Cell membrane</location>
        <topology evidence="1">Multi-pass membrane protein</topology>
    </subcellularLocation>
</comment>
<dbReference type="KEGG" id="rci:RCIX885"/>
<evidence type="ECO:0000256" key="3">
    <source>
        <dbReference type="ARBA" id="ARBA00022692"/>
    </source>
</evidence>
<evidence type="ECO:0000313" key="8">
    <source>
        <dbReference type="EMBL" id="CAJ36238.1"/>
    </source>
</evidence>
<feature type="domain" description="Cytochrome b561 bacterial/Ni-hydrogenase" evidence="7">
    <location>
        <begin position="17"/>
        <end position="223"/>
    </location>
</feature>
<dbReference type="GO" id="GO:0022904">
    <property type="term" value="P:respiratory electron transport chain"/>
    <property type="evidence" value="ECO:0007669"/>
    <property type="project" value="InterPro"/>
</dbReference>
<keyword evidence="4 6" id="KW-1133">Transmembrane helix</keyword>
<dbReference type="Gene3D" id="1.20.950.20">
    <property type="entry name" value="Transmembrane di-heme cytochromes, Chain C"/>
    <property type="match status" value="1"/>
</dbReference>
<keyword evidence="8" id="KW-0560">Oxidoreductase</keyword>
<evidence type="ECO:0000256" key="4">
    <source>
        <dbReference type="ARBA" id="ARBA00022989"/>
    </source>
</evidence>
<dbReference type="STRING" id="351160.RCIX885"/>
<evidence type="ECO:0000256" key="1">
    <source>
        <dbReference type="ARBA" id="ARBA00004651"/>
    </source>
</evidence>
<dbReference type="GO" id="GO:0020037">
    <property type="term" value="F:heme binding"/>
    <property type="evidence" value="ECO:0007669"/>
    <property type="project" value="TreeGrafter"/>
</dbReference>
<dbReference type="InterPro" id="IPR051542">
    <property type="entry name" value="Hydrogenase_cytochrome"/>
</dbReference>
<protein>
    <submittedName>
        <fullName evidence="8">F420-nonreducing hydrogenase (Membrane-bound),cytochrome b subunit</fullName>
        <ecNumber evidence="8">1.12.2.-</ecNumber>
    </submittedName>
</protein>
<name>Q0W5V5_METAR</name>
<keyword evidence="5 6" id="KW-0472">Membrane</keyword>
<evidence type="ECO:0000313" key="9">
    <source>
        <dbReference type="Proteomes" id="UP000000663"/>
    </source>
</evidence>
<dbReference type="GO" id="GO:0005886">
    <property type="term" value="C:plasma membrane"/>
    <property type="evidence" value="ECO:0007669"/>
    <property type="project" value="UniProtKB-SubCell"/>
</dbReference>
<feature type="transmembrane region" description="Helical" evidence="6">
    <location>
        <begin position="133"/>
        <end position="153"/>
    </location>
</feature>
<dbReference type="Proteomes" id="UP000000663">
    <property type="component" value="Chromosome"/>
</dbReference>
<organism evidence="8 9">
    <name type="scientific">Methanocella arvoryzae (strain DSM 22066 / NBRC 105507 / MRE50)</name>
    <dbReference type="NCBI Taxonomy" id="351160"/>
    <lineage>
        <taxon>Archaea</taxon>
        <taxon>Methanobacteriati</taxon>
        <taxon>Methanobacteriota</taxon>
        <taxon>Stenosarchaea group</taxon>
        <taxon>Methanomicrobia</taxon>
        <taxon>Methanocellales</taxon>
        <taxon>Methanocellaceae</taxon>
        <taxon>Methanocella</taxon>
    </lineage>
</organism>
<evidence type="ECO:0000256" key="6">
    <source>
        <dbReference type="SAM" id="Phobius"/>
    </source>
</evidence>
<dbReference type="GO" id="GO:0009055">
    <property type="term" value="F:electron transfer activity"/>
    <property type="evidence" value="ECO:0007669"/>
    <property type="project" value="InterPro"/>
</dbReference>
<keyword evidence="3 6" id="KW-0812">Transmembrane</keyword>
<dbReference type="PANTHER" id="PTHR30485:SF0">
    <property type="entry name" value="NI_FE-HYDROGENASE 1 B-TYPE CYTOCHROME SUBUNIT-RELATED"/>
    <property type="match status" value="1"/>
</dbReference>
<dbReference type="eggNOG" id="arCOG02478">
    <property type="taxonomic scope" value="Archaea"/>
</dbReference>
<keyword evidence="2" id="KW-1003">Cell membrane</keyword>
<feature type="transmembrane region" description="Helical" evidence="6">
    <location>
        <begin position="189"/>
        <end position="211"/>
    </location>
</feature>
<dbReference type="InterPro" id="IPR011577">
    <property type="entry name" value="Cyt_b561_bac/Ni-Hgenase"/>
</dbReference>
<dbReference type="AlphaFoldDB" id="Q0W5V5"/>
<dbReference type="RefSeq" id="WP_012036280.1">
    <property type="nucleotide sequence ID" value="NC_009464.1"/>
</dbReference>
<dbReference type="GO" id="GO:0016491">
    <property type="term" value="F:oxidoreductase activity"/>
    <property type="evidence" value="ECO:0007669"/>
    <property type="project" value="UniProtKB-KW"/>
</dbReference>
<evidence type="ECO:0000256" key="5">
    <source>
        <dbReference type="ARBA" id="ARBA00023136"/>
    </source>
</evidence>
<dbReference type="PANTHER" id="PTHR30485">
    <property type="entry name" value="NI/FE-HYDROGENASE 1 B-TYPE CYTOCHROME SUBUNIT"/>
    <property type="match status" value="1"/>
</dbReference>
<dbReference type="EMBL" id="AM114193">
    <property type="protein sequence ID" value="CAJ36238.1"/>
    <property type="molecule type" value="Genomic_DNA"/>
</dbReference>
<evidence type="ECO:0000256" key="2">
    <source>
        <dbReference type="ARBA" id="ARBA00022475"/>
    </source>
</evidence>
<dbReference type="EC" id="1.12.2.-" evidence="8"/>
<dbReference type="SUPFAM" id="SSF81342">
    <property type="entry name" value="Transmembrane di-heme cytochromes"/>
    <property type="match status" value="1"/>
</dbReference>